<dbReference type="SUPFAM" id="SSF52540">
    <property type="entry name" value="P-loop containing nucleoside triphosphate hydrolases"/>
    <property type="match status" value="1"/>
</dbReference>
<dbReference type="Gene3D" id="3.40.50.300">
    <property type="entry name" value="P-loop containing nucleotide triphosphate hydrolases"/>
    <property type="match status" value="1"/>
</dbReference>
<dbReference type="InterPro" id="IPR038727">
    <property type="entry name" value="NadR/Ttd14_AAA_dom"/>
</dbReference>
<dbReference type="Proteomes" id="UP000825679">
    <property type="component" value="Chromosome"/>
</dbReference>
<organism evidence="2 3">
    <name type="scientific">Deefgea tanakiae</name>
    <dbReference type="NCBI Taxonomy" id="2865840"/>
    <lineage>
        <taxon>Bacteria</taxon>
        <taxon>Pseudomonadati</taxon>
        <taxon>Pseudomonadota</taxon>
        <taxon>Betaproteobacteria</taxon>
        <taxon>Neisseriales</taxon>
        <taxon>Chitinibacteraceae</taxon>
        <taxon>Deefgea</taxon>
    </lineage>
</organism>
<dbReference type="PANTHER" id="PTHR37512:SF1">
    <property type="entry name" value="NADR_TTD14 AAA DOMAIN-CONTAINING PROTEIN"/>
    <property type="match status" value="1"/>
</dbReference>
<keyword evidence="2" id="KW-0547">Nucleotide-binding</keyword>
<reference evidence="2 3" key="1">
    <citation type="submission" date="2021-08" db="EMBL/GenBank/DDBJ databases">
        <title>complete genome sequencing of Deefgea sp. D25.</title>
        <authorList>
            <person name="Bae J.-W."/>
            <person name="Gim D.-H."/>
        </authorList>
    </citation>
    <scope>NUCLEOTIDE SEQUENCE [LARGE SCALE GENOMIC DNA]</scope>
    <source>
        <strain evidence="2 3">D25</strain>
    </source>
</reference>
<dbReference type="GO" id="GO:0005524">
    <property type="term" value="F:ATP binding"/>
    <property type="evidence" value="ECO:0007669"/>
    <property type="project" value="UniProtKB-KW"/>
</dbReference>
<dbReference type="InterPro" id="IPR052735">
    <property type="entry name" value="NAD_biosynth-regulator"/>
</dbReference>
<dbReference type="RefSeq" id="WP_221007546.1">
    <property type="nucleotide sequence ID" value="NZ_CP081150.1"/>
</dbReference>
<evidence type="ECO:0000313" key="2">
    <source>
        <dbReference type="EMBL" id="QZA79027.1"/>
    </source>
</evidence>
<sequence length="177" mass="19746">MAKNRTMRIAVVGPESCGKSTLAQKLAHHFGGRYVPEMARAYFEKHPHINYSIEDVIAIAQLQQEVEDSMAIDSEIVVCDTSALVSRIWAEVRFGYCPDQISALDSQSNYSFTLLCSPDLPWEADPLRESPHNRDKLFEIYAHYLHSKKQAHAIIAGVGAGRFENALLALRCQGIAV</sequence>
<name>A0ABX8Z8X1_9NEIS</name>
<dbReference type="InterPro" id="IPR027417">
    <property type="entry name" value="P-loop_NTPase"/>
</dbReference>
<dbReference type="Pfam" id="PF13521">
    <property type="entry name" value="AAA_28"/>
    <property type="match status" value="1"/>
</dbReference>
<feature type="domain" description="NadR/Ttd14 AAA" evidence="1">
    <location>
        <begin position="8"/>
        <end position="146"/>
    </location>
</feature>
<dbReference type="PANTHER" id="PTHR37512">
    <property type="entry name" value="TRIFUNCTIONAL NAD BIOSYNTHESIS/REGULATOR PROTEIN NADR"/>
    <property type="match status" value="1"/>
</dbReference>
<accession>A0ABX8Z8X1</accession>
<dbReference type="EMBL" id="CP081150">
    <property type="protein sequence ID" value="QZA79027.1"/>
    <property type="molecule type" value="Genomic_DNA"/>
</dbReference>
<gene>
    <name evidence="2" type="ORF">K4H28_06420</name>
</gene>
<keyword evidence="2" id="KW-0067">ATP-binding</keyword>
<proteinExistence type="predicted"/>
<evidence type="ECO:0000259" key="1">
    <source>
        <dbReference type="Pfam" id="PF13521"/>
    </source>
</evidence>
<keyword evidence="3" id="KW-1185">Reference proteome</keyword>
<protein>
    <submittedName>
        <fullName evidence="2">ATP-binding protein</fullName>
    </submittedName>
</protein>
<evidence type="ECO:0000313" key="3">
    <source>
        <dbReference type="Proteomes" id="UP000825679"/>
    </source>
</evidence>